<evidence type="ECO:0000256" key="2">
    <source>
        <dbReference type="ARBA" id="ARBA00012438"/>
    </source>
</evidence>
<dbReference type="Pfam" id="PF01590">
    <property type="entry name" value="GAF"/>
    <property type="match status" value="2"/>
</dbReference>
<dbReference type="EC" id="2.7.13.3" evidence="2"/>
<dbReference type="SMART" id="SM00387">
    <property type="entry name" value="HATPase_c"/>
    <property type="match status" value="1"/>
</dbReference>
<dbReference type="Proteomes" id="UP000236642">
    <property type="component" value="Unassembled WGS sequence"/>
</dbReference>
<keyword evidence="4 8" id="KW-0808">Transferase</keyword>
<dbReference type="Gene3D" id="3.30.565.10">
    <property type="entry name" value="Histidine kinase-like ATPase, C-terminal domain"/>
    <property type="match status" value="1"/>
</dbReference>
<dbReference type="SMART" id="SM00388">
    <property type="entry name" value="HisKA"/>
    <property type="match status" value="1"/>
</dbReference>
<dbReference type="InterPro" id="IPR005467">
    <property type="entry name" value="His_kinase_dom"/>
</dbReference>
<dbReference type="CDD" id="cd00082">
    <property type="entry name" value="HisKA"/>
    <property type="match status" value="1"/>
</dbReference>
<evidence type="ECO:0000313" key="9">
    <source>
        <dbReference type="Proteomes" id="UP000236642"/>
    </source>
</evidence>
<evidence type="ECO:0000256" key="5">
    <source>
        <dbReference type="ARBA" id="ARBA00022777"/>
    </source>
</evidence>
<dbReference type="AlphaFoldDB" id="A0A2H5Y6X0"/>
<proteinExistence type="predicted"/>
<name>A0A2H5Y6X0_9CHLR</name>
<dbReference type="GO" id="GO:0000155">
    <property type="term" value="F:phosphorelay sensor kinase activity"/>
    <property type="evidence" value="ECO:0007669"/>
    <property type="project" value="InterPro"/>
</dbReference>
<evidence type="ECO:0000313" key="8">
    <source>
        <dbReference type="EMBL" id="GBD09152.1"/>
    </source>
</evidence>
<dbReference type="InterPro" id="IPR036097">
    <property type="entry name" value="HisK_dim/P_sf"/>
</dbReference>
<dbReference type="Pfam" id="PF00512">
    <property type="entry name" value="HisKA"/>
    <property type="match status" value="1"/>
</dbReference>
<keyword evidence="5" id="KW-0418">Kinase</keyword>
<dbReference type="EMBL" id="BEHY01000028">
    <property type="protein sequence ID" value="GBD09152.1"/>
    <property type="molecule type" value="Genomic_DNA"/>
</dbReference>
<dbReference type="PROSITE" id="PS50109">
    <property type="entry name" value="HIS_KIN"/>
    <property type="match status" value="1"/>
</dbReference>
<dbReference type="SUPFAM" id="SSF55781">
    <property type="entry name" value="GAF domain-like"/>
    <property type="match status" value="3"/>
</dbReference>
<dbReference type="Pfam" id="PF02518">
    <property type="entry name" value="HATPase_c"/>
    <property type="match status" value="1"/>
</dbReference>
<organism evidence="8 9">
    <name type="scientific">Candidatus Thermoflexus japonica</name>
    <dbReference type="NCBI Taxonomy" id="2035417"/>
    <lineage>
        <taxon>Bacteria</taxon>
        <taxon>Bacillati</taxon>
        <taxon>Chloroflexota</taxon>
        <taxon>Thermoflexia</taxon>
        <taxon>Thermoflexales</taxon>
        <taxon>Thermoflexaceae</taxon>
        <taxon>Thermoflexus</taxon>
    </lineage>
</organism>
<dbReference type="CDD" id="cd00075">
    <property type="entry name" value="HATPase"/>
    <property type="match status" value="1"/>
</dbReference>
<keyword evidence="6" id="KW-0902">Two-component regulatory system</keyword>
<dbReference type="InterPro" id="IPR003018">
    <property type="entry name" value="GAF"/>
</dbReference>
<reference evidence="9" key="1">
    <citation type="submission" date="2017-09" db="EMBL/GenBank/DDBJ databases">
        <title>Metaegenomics of thermophilic ammonia-oxidizing enrichment culture.</title>
        <authorList>
            <person name="Kato S."/>
            <person name="Suzuki K."/>
        </authorList>
    </citation>
    <scope>NUCLEOTIDE SEQUENCE [LARGE SCALE GENOMIC DNA]</scope>
</reference>
<dbReference type="SMART" id="SM00065">
    <property type="entry name" value="GAF"/>
    <property type="match status" value="3"/>
</dbReference>
<keyword evidence="3" id="KW-0597">Phosphoprotein</keyword>
<dbReference type="PANTHER" id="PTHR43711:SF1">
    <property type="entry name" value="HISTIDINE KINASE 1"/>
    <property type="match status" value="1"/>
</dbReference>
<feature type="domain" description="Histidine kinase" evidence="7">
    <location>
        <begin position="728"/>
        <end position="945"/>
    </location>
</feature>
<comment type="caution">
    <text evidence="8">The sequence shown here is derived from an EMBL/GenBank/DDBJ whole genome shotgun (WGS) entry which is preliminary data.</text>
</comment>
<comment type="catalytic activity">
    <reaction evidence="1">
        <text>ATP + protein L-histidine = ADP + protein N-phospho-L-histidine.</text>
        <dbReference type="EC" id="2.7.13.3"/>
    </reaction>
</comment>
<gene>
    <name evidence="8" type="primary">phoR_2</name>
    <name evidence="8" type="ORF">HRbin22_01399</name>
</gene>
<dbReference type="InterPro" id="IPR003594">
    <property type="entry name" value="HATPase_dom"/>
</dbReference>
<dbReference type="SUPFAM" id="SSF47384">
    <property type="entry name" value="Homodimeric domain of signal transducing histidine kinase"/>
    <property type="match status" value="1"/>
</dbReference>
<dbReference type="FunFam" id="3.30.565.10:FF:000006">
    <property type="entry name" value="Sensor histidine kinase WalK"/>
    <property type="match status" value="1"/>
</dbReference>
<protein>
    <recommendedName>
        <fullName evidence="2">histidine kinase</fullName>
        <ecNumber evidence="2">2.7.13.3</ecNumber>
    </recommendedName>
</protein>
<evidence type="ECO:0000256" key="4">
    <source>
        <dbReference type="ARBA" id="ARBA00022679"/>
    </source>
</evidence>
<dbReference type="Gene3D" id="1.10.287.130">
    <property type="match status" value="1"/>
</dbReference>
<dbReference type="InterPro" id="IPR036890">
    <property type="entry name" value="HATPase_C_sf"/>
</dbReference>
<dbReference type="InterPro" id="IPR004358">
    <property type="entry name" value="Sig_transdc_His_kin-like_C"/>
</dbReference>
<dbReference type="PANTHER" id="PTHR43711">
    <property type="entry name" value="TWO-COMPONENT HISTIDINE KINASE"/>
    <property type="match status" value="1"/>
</dbReference>
<evidence type="ECO:0000256" key="1">
    <source>
        <dbReference type="ARBA" id="ARBA00000085"/>
    </source>
</evidence>
<dbReference type="PRINTS" id="PR00344">
    <property type="entry name" value="BCTRLSENSOR"/>
</dbReference>
<dbReference type="InterPro" id="IPR003661">
    <property type="entry name" value="HisK_dim/P_dom"/>
</dbReference>
<sequence length="946" mass="106111">MAEIPLHDLWRRLKAGDWVGGITDPAGGFLPIWKAWIRAAAQAGYRLVYFHQNGTLAEAFQALPGVARIEAPRWHPGLKSTLRDLLSPDHPLAVGIWEDLGALLNEPDPQEAQEILETLDQIRQEAPVLWFTLIRWEPRIVPLFTPPVPLASLLLLPLISEPDPLLLILQLRSSDLAFEPGYYRMLLDSEPRLEALSAHRPWLRLGLLELFRTLHHLRFHQRTLEERIGLAQSLIQRAGEARDLNGFLEYLIRELVNFLRADRGAITLQEGPDRLRIVAEYRAIEGPSVRGQVIDLARDPLSARVVRTREPIALSAPESMDAFGASAPFIHQLGVQSILITPIVLEERVIGTIGLDYVRAPRPFDHEEIQFIRAIAAQVAHVIERLQALEESQRRARLLAVLHRILQQATEAGDMNSFLKDILPQILEAFGLPVGGIWVEQQIIAHGIDPERLAQILRKVIAQCSFDRTTAIEDLTHFPPFPGQDAIREAGIRAILFAPIGSGSQRVGALVMGSLAPHFWSSPEIAMAEAVAMEISRAIERRWAFRNLRLLYRLADALTSLHLSEAMLVQALEDFRSELDAQSVCAYLREENAPSTLVRMVGVGQPEVFPEHIHLEEIPLLQRVLGGEAVWISNPADLMGMPFPFRTLVVLPLTSDRETLGIFLVAWAAPRSFDADLRHMLTRAAGLLTTGVLNRRLWRQLQAHARELELLSHSLQQALVLREQMIQNVSHELRTPLAVLQGYLELMKEEALGPLTPAQQEALEIMRHRLDILIRYVELFLTLQEIRAGARSLNVLDLRELIRTACRAYQTRLDPQRHRLQVHLPDHPVWVLGEGQPLLLAFSELLENAVKFSPRGGTIQVSLSLQGHEACIQVRDEGIGIPPEALSRVFEPFYQVDGGTTRKFSGMGIGLAAVKQIAEAHQGRVEIESEIGRGTCVTIYLPIVIP</sequence>
<evidence type="ECO:0000256" key="6">
    <source>
        <dbReference type="ARBA" id="ARBA00023012"/>
    </source>
</evidence>
<dbReference type="SUPFAM" id="SSF55874">
    <property type="entry name" value="ATPase domain of HSP90 chaperone/DNA topoisomerase II/histidine kinase"/>
    <property type="match status" value="1"/>
</dbReference>
<accession>A0A2H5Y6X0</accession>
<evidence type="ECO:0000256" key="3">
    <source>
        <dbReference type="ARBA" id="ARBA00022553"/>
    </source>
</evidence>
<evidence type="ECO:0000259" key="7">
    <source>
        <dbReference type="PROSITE" id="PS50109"/>
    </source>
</evidence>
<dbReference type="InterPro" id="IPR029016">
    <property type="entry name" value="GAF-like_dom_sf"/>
</dbReference>
<dbReference type="InterPro" id="IPR050736">
    <property type="entry name" value="Sensor_HK_Regulatory"/>
</dbReference>
<dbReference type="Gene3D" id="3.30.450.40">
    <property type="match status" value="3"/>
</dbReference>